<accession>A0A6M1L0U5</accession>
<proteinExistence type="predicted"/>
<dbReference type="RefSeq" id="WP_164445358.1">
    <property type="nucleotide sequence ID" value="NZ_SAIY01000001.1"/>
</dbReference>
<dbReference type="AlphaFoldDB" id="A0A6M1L0U5"/>
<comment type="caution">
    <text evidence="1">The sequence shown here is derived from an EMBL/GenBank/DDBJ whole genome shotgun (WGS) entry which is preliminary data.</text>
</comment>
<gene>
    <name evidence="1" type="ORF">ENC19_01550</name>
</gene>
<evidence type="ECO:0000313" key="1">
    <source>
        <dbReference type="EMBL" id="NGM11457.1"/>
    </source>
</evidence>
<sequence length="170" mass="16298">MPPAAPARPLWWLARWAARLLTGLAVAAAFTLGAWALPDQSPAAASPAAAVAPDLAHEVAAPLDLAGLDLVAGLDPVGLATPTMRGAGGADLAGVSASSTGPRAADAAEATGSPIARDAGDFAGSGIPAMPPAADGQPGLTALGSGTAGVTRGSPARVTGVRVARAPPHA</sequence>
<protein>
    <submittedName>
        <fullName evidence="1">Uncharacterized protein</fullName>
    </submittedName>
</protein>
<evidence type="ECO:0000313" key="2">
    <source>
        <dbReference type="Proteomes" id="UP000478148"/>
    </source>
</evidence>
<organism evidence="1 2">
    <name type="scientific">Verrucosispora sioxanthis</name>
    <dbReference type="NCBI Taxonomy" id="2499994"/>
    <lineage>
        <taxon>Bacteria</taxon>
        <taxon>Bacillati</taxon>
        <taxon>Actinomycetota</taxon>
        <taxon>Actinomycetes</taxon>
        <taxon>Micromonosporales</taxon>
        <taxon>Micromonosporaceae</taxon>
        <taxon>Micromonospora</taxon>
    </lineage>
</organism>
<reference evidence="1 2" key="1">
    <citation type="submission" date="2020-02" db="EMBL/GenBank/DDBJ databases">
        <title>Draft Genome Sequence of Verrucosispora sp. Strain CWR15, Isolated from Gulf of Mexico Sponge.</title>
        <authorList>
            <person name="Kennedy S.J."/>
            <person name="Cella E."/>
            <person name="Azarian T."/>
            <person name="Baker B.J."/>
            <person name="Shaw L.N."/>
        </authorList>
    </citation>
    <scope>NUCLEOTIDE SEQUENCE [LARGE SCALE GENOMIC DNA]</scope>
    <source>
        <strain evidence="1 2">CWR15</strain>
    </source>
</reference>
<dbReference type="EMBL" id="SAIY01000001">
    <property type="protein sequence ID" value="NGM11457.1"/>
    <property type="molecule type" value="Genomic_DNA"/>
</dbReference>
<dbReference type="Proteomes" id="UP000478148">
    <property type="component" value="Unassembled WGS sequence"/>
</dbReference>
<keyword evidence="2" id="KW-1185">Reference proteome</keyword>
<name>A0A6M1L0U5_9ACTN</name>